<evidence type="ECO:0000256" key="1">
    <source>
        <dbReference type="PIRSR" id="PIRSR613078-1"/>
    </source>
</evidence>
<dbReference type="EMBL" id="JACHVB010000020">
    <property type="protein sequence ID" value="MBC2594126.1"/>
    <property type="molecule type" value="Genomic_DNA"/>
</dbReference>
<dbReference type="RefSeq" id="WP_185675108.1">
    <property type="nucleotide sequence ID" value="NZ_JACHVB010000020.1"/>
</dbReference>
<gene>
    <name evidence="3" type="ORF">H5P28_07605</name>
</gene>
<dbReference type="GO" id="GO:0005829">
    <property type="term" value="C:cytosol"/>
    <property type="evidence" value="ECO:0007669"/>
    <property type="project" value="TreeGrafter"/>
</dbReference>
<accession>A0A842HEQ1</accession>
<dbReference type="PANTHER" id="PTHR48100">
    <property type="entry name" value="BROAD-SPECIFICITY PHOSPHATASE YOR283W-RELATED"/>
    <property type="match status" value="1"/>
</dbReference>
<comment type="caution">
    <text evidence="3">The sequence shown here is derived from an EMBL/GenBank/DDBJ whole genome shotgun (WGS) entry which is preliminary data.</text>
</comment>
<dbReference type="Proteomes" id="UP000546464">
    <property type="component" value="Unassembled WGS sequence"/>
</dbReference>
<feature type="active site" description="Tele-phosphohistidine intermediate" evidence="1">
    <location>
        <position position="9"/>
    </location>
</feature>
<sequence>MTRVIIIRHGETEWNLQARYQGQENSPLTARGVAQAEAVAGRLAGLPLDAIISSDLQRAVDTADLIAARHPQTPRFSDERLRERDFGKLTAMTRAEALEKYPEEEKSYLSHDPDYRIPGGESLRDVYDRTAAALDEWAARYEGKTVCIVTHGGVLGQFLRYVLGIPLNHRRAYKFVNCAFTEFTCEDGRWLLHTWGDTHHLTELGAEDDIR</sequence>
<dbReference type="Gene3D" id="3.40.50.1240">
    <property type="entry name" value="Phosphoglycerate mutase-like"/>
    <property type="match status" value="1"/>
</dbReference>
<feature type="binding site" evidence="2">
    <location>
        <begin position="8"/>
        <end position="15"/>
    </location>
    <ligand>
        <name>substrate</name>
    </ligand>
</feature>
<reference evidence="3 4" key="1">
    <citation type="submission" date="2020-07" db="EMBL/GenBank/DDBJ databases">
        <authorList>
            <person name="Feng X."/>
        </authorList>
    </citation>
    <scope>NUCLEOTIDE SEQUENCE [LARGE SCALE GENOMIC DNA]</scope>
    <source>
        <strain evidence="3 4">JCM31066</strain>
    </source>
</reference>
<organism evidence="3 4">
    <name type="scientific">Ruficoccus amylovorans</name>
    <dbReference type="NCBI Taxonomy" id="1804625"/>
    <lineage>
        <taxon>Bacteria</taxon>
        <taxon>Pseudomonadati</taxon>
        <taxon>Verrucomicrobiota</taxon>
        <taxon>Opitutia</taxon>
        <taxon>Puniceicoccales</taxon>
        <taxon>Cerasicoccaceae</taxon>
        <taxon>Ruficoccus</taxon>
    </lineage>
</organism>
<dbReference type="SUPFAM" id="SSF53254">
    <property type="entry name" value="Phosphoglycerate mutase-like"/>
    <property type="match status" value="1"/>
</dbReference>
<dbReference type="InterPro" id="IPR013078">
    <property type="entry name" value="His_Pase_superF_clade-1"/>
</dbReference>
<dbReference type="PANTHER" id="PTHR48100:SF44">
    <property type="entry name" value="PHOSPHATASE C1620.13-RELATED"/>
    <property type="match status" value="1"/>
</dbReference>
<dbReference type="InterPro" id="IPR001345">
    <property type="entry name" value="PG/BPGM_mutase_AS"/>
</dbReference>
<proteinExistence type="predicted"/>
<dbReference type="CDD" id="cd07067">
    <property type="entry name" value="HP_PGM_like"/>
    <property type="match status" value="1"/>
</dbReference>
<dbReference type="InterPro" id="IPR029033">
    <property type="entry name" value="His_PPase_superfam"/>
</dbReference>
<evidence type="ECO:0000256" key="2">
    <source>
        <dbReference type="PIRSR" id="PIRSR613078-2"/>
    </source>
</evidence>
<protein>
    <submittedName>
        <fullName evidence="3">Histidine phosphatase family protein</fullName>
    </submittedName>
</protein>
<dbReference type="AlphaFoldDB" id="A0A842HEQ1"/>
<dbReference type="PROSITE" id="PS00175">
    <property type="entry name" value="PG_MUTASE"/>
    <property type="match status" value="1"/>
</dbReference>
<feature type="active site" description="Proton donor/acceptor" evidence="1">
    <location>
        <position position="83"/>
    </location>
</feature>
<name>A0A842HEQ1_9BACT</name>
<dbReference type="InterPro" id="IPR050275">
    <property type="entry name" value="PGM_Phosphatase"/>
</dbReference>
<evidence type="ECO:0000313" key="3">
    <source>
        <dbReference type="EMBL" id="MBC2594126.1"/>
    </source>
</evidence>
<evidence type="ECO:0000313" key="4">
    <source>
        <dbReference type="Proteomes" id="UP000546464"/>
    </source>
</evidence>
<dbReference type="Pfam" id="PF00300">
    <property type="entry name" value="His_Phos_1"/>
    <property type="match status" value="1"/>
</dbReference>
<feature type="binding site" evidence="2">
    <location>
        <position position="58"/>
    </location>
    <ligand>
        <name>substrate</name>
    </ligand>
</feature>
<keyword evidence="4" id="KW-1185">Reference proteome</keyword>
<dbReference type="GO" id="GO:0016791">
    <property type="term" value="F:phosphatase activity"/>
    <property type="evidence" value="ECO:0007669"/>
    <property type="project" value="TreeGrafter"/>
</dbReference>
<dbReference type="SMART" id="SM00855">
    <property type="entry name" value="PGAM"/>
    <property type="match status" value="1"/>
</dbReference>